<sequence>MKENLSLVSSISTGAAGVDFERRIQAFFIIQMINGGYAPALPASTITKVICQGRNHGFNTDDCIVFTSDENKIEHKLLIQCKLSITISNTDKEFKKTMDAAWFDFSKNNSFNRENDKIALVTGALSKAYDGLLEILRDIHTEVSSDVFWEKYKGIGFSKAAKNKLDIIMESISQANNNVRPSEDEIFAFLKIFYILKSDLHEDVLARGGINLSLLQTELNNQMYSYVKSPQDIWNGLRTCLSDYNRLATPIELSNLPGEIKELFKRVARTNQPQEYVPRQILDTAIKEKLISSSYKKELVLLSILGGIDQKNQSDMQVIEKFNITLSTLQELQDEDNVMFTDGIWKIKTDRKKVVEQLGKKIFDKDIDSFKAIFLQILSEIDTSLDQSENQKQMMGLFNKKFQYSKTLRIGIANGVALVSNNEELFPNCSRMMIRNASALSVRELFADYRNINLWANLNDVLVPIAEICPREFLSNVKKAFEHKNNPFIELANNYKADVLFSTDYLSSFRSALSDLAWDKDYLGESALLLAKLAELEKHNDTYNHHYALTALIETFLPWRPQTTAEIPNKIAVIKNILNNSPVIGWKLLKALLPNKTMSLTSRPLPLWRNVVPMNWLDMKITNEEYWEQEEQYAKLFVINAKELSQILDVIQNIGNLPKPAFDLFVKNLVSLSGKDKLSGNARESIWNALLDEAHRNEQQVKTDMQYSLSEGAVNEINNLIEKFAPNDVLKKYKRLFDTNDFELYEDIKNWKESEKKLEAQRIDAIKNIIRIFDVKAIIDLSEEVKSPYQVGFASGKIDNIDNEVLPQYIDQIPSHEEFIKGYIVSRFYRTRPVDMDENMKWPKNMDFSDWEDNQIAVFLINLPFRQSVWNILENQSQITQDIYWQKIVNFRDIADQGYLDYPFIKLLAAKRPLAAVECFQCVLHHYASKKVLAEKTKDINVELVRQILLDLIESKELNDKEKFDSQMLQYNIKNTIGFLQQKLPLTDVGLWTIEWNFMPLLNSHSDKLPKAVIYSIENNPEVFHQMIVTVFKSKNSLETDKMPVVSKQVINNIYSLTIINNYKILPGKNENGKFVAQKFNSWIKKVKELCEHSGHWDVAQSIIGEYLINAPKDRTGLFIHKSVARVLELYDNQKIRTGYNIGILNNLGVQTMDSTGETNHNRFITWNNRLNEVEKAGFINFAGTLRELAEDFEMDAQRDIIESRKFDNGIFE</sequence>
<gene>
    <name evidence="1" type="ORF">RZO31_02525</name>
</gene>
<proteinExistence type="predicted"/>
<dbReference type="EMBL" id="JAWHVL010000006">
    <property type="protein sequence ID" value="MDV2631755.1"/>
    <property type="molecule type" value="Genomic_DNA"/>
</dbReference>
<reference evidence="1" key="1">
    <citation type="submission" date="2023-10" db="EMBL/GenBank/DDBJ databases">
        <title>Production of high quality cheese from raw caw milk (raw cheese).</title>
        <authorList>
            <person name="Samouris G."/>
        </authorList>
    </citation>
    <scope>NUCLEOTIDE SEQUENCE</scope>
    <source>
        <strain evidence="1">M17-3</strain>
    </source>
</reference>
<dbReference type="RefSeq" id="WP_017864466.1">
    <property type="nucleotide sequence ID" value="NZ_CP059049.1"/>
</dbReference>
<comment type="caution">
    <text evidence="1">The sequence shown here is derived from an EMBL/GenBank/DDBJ whole genome shotgun (WGS) entry which is preliminary data.</text>
</comment>
<dbReference type="Proteomes" id="UP001186047">
    <property type="component" value="Unassembled WGS sequence"/>
</dbReference>
<evidence type="ECO:0000313" key="1">
    <source>
        <dbReference type="EMBL" id="MDV2631755.1"/>
    </source>
</evidence>
<dbReference type="AlphaFoldDB" id="A0AAE4NQA5"/>
<protein>
    <submittedName>
        <fullName evidence="1">Uncharacterized protein</fullName>
    </submittedName>
</protein>
<name>A0AAE4NQA5_9LACT</name>
<evidence type="ECO:0000313" key="2">
    <source>
        <dbReference type="Proteomes" id="UP001186047"/>
    </source>
</evidence>
<accession>A0AAE4NQA5</accession>
<organism evidence="1 2">
    <name type="scientific">Lactococcus lactis</name>
    <dbReference type="NCBI Taxonomy" id="1358"/>
    <lineage>
        <taxon>Bacteria</taxon>
        <taxon>Bacillati</taxon>
        <taxon>Bacillota</taxon>
        <taxon>Bacilli</taxon>
        <taxon>Lactobacillales</taxon>
        <taxon>Streptococcaceae</taxon>
        <taxon>Lactococcus</taxon>
    </lineage>
</organism>